<evidence type="ECO:0000313" key="2">
    <source>
        <dbReference type="Proteomes" id="UP001056429"/>
    </source>
</evidence>
<protein>
    <submittedName>
        <fullName evidence="1">Uncharacterized protein</fullName>
    </submittedName>
</protein>
<keyword evidence="2" id="KW-1185">Reference proteome</keyword>
<reference evidence="1" key="2">
    <citation type="submission" date="2021-04" db="EMBL/GenBank/DDBJ databases">
        <authorList>
            <person name="Dong X."/>
        </authorList>
    </citation>
    <scope>NUCLEOTIDE SEQUENCE</scope>
    <source>
        <strain evidence="1">ZWT</strain>
    </source>
</reference>
<dbReference type="RefSeq" id="WP_250860418.1">
    <property type="nucleotide sequence ID" value="NZ_JAGSOJ010000003.1"/>
</dbReference>
<accession>A0A9J6P3Q1</accession>
<dbReference type="Proteomes" id="UP001056429">
    <property type="component" value="Unassembled WGS sequence"/>
</dbReference>
<gene>
    <name evidence="1" type="ORF">KDK92_16375</name>
</gene>
<dbReference type="AlphaFoldDB" id="A0A9J6P3Q1"/>
<dbReference type="EMBL" id="JAGSOJ010000003">
    <property type="protein sequence ID" value="MCM1991311.1"/>
    <property type="molecule type" value="Genomic_DNA"/>
</dbReference>
<evidence type="ECO:0000313" key="1">
    <source>
        <dbReference type="EMBL" id="MCM1991311.1"/>
    </source>
</evidence>
<name>A0A9J6P3Q1_9CLOT</name>
<organism evidence="1 2">
    <name type="scientific">Oceanirhabdus seepicola</name>
    <dbReference type="NCBI Taxonomy" id="2828781"/>
    <lineage>
        <taxon>Bacteria</taxon>
        <taxon>Bacillati</taxon>
        <taxon>Bacillota</taxon>
        <taxon>Clostridia</taxon>
        <taxon>Eubacteriales</taxon>
        <taxon>Clostridiaceae</taxon>
        <taxon>Oceanirhabdus</taxon>
    </lineage>
</organism>
<comment type="caution">
    <text evidence="1">The sequence shown here is derived from an EMBL/GenBank/DDBJ whole genome shotgun (WGS) entry which is preliminary data.</text>
</comment>
<reference evidence="1" key="1">
    <citation type="journal article" date="2021" name="mSystems">
        <title>Bacteria and Archaea Synergistically Convert Glycine Betaine to Biogenic Methane in the Formosa Cold Seep of the South China Sea.</title>
        <authorList>
            <person name="Li L."/>
            <person name="Zhang W."/>
            <person name="Zhang S."/>
            <person name="Song L."/>
            <person name="Sun Q."/>
            <person name="Zhang H."/>
            <person name="Xiang H."/>
            <person name="Dong X."/>
        </authorList>
    </citation>
    <scope>NUCLEOTIDE SEQUENCE</scope>
    <source>
        <strain evidence="1">ZWT</strain>
    </source>
</reference>
<proteinExistence type="predicted"/>
<sequence>MNKQMMFSNIEQVKSCREKIIRITNEKVEELISKGTGIEFLRQVKFTQNGYDPLFEKPLNFIEQTNQTFTYLVSLLALERLFELYPNSSFRVDFGTSSGYDIESEDGSIICECFSATAPDSNQKLNKDVERLFNNQSATKKYVIYYAEIPKEKHVDNIRSKYKDIEIITLSSLSI</sequence>